<evidence type="ECO:0000313" key="17">
    <source>
        <dbReference type="Proteomes" id="UP000011724"/>
    </source>
</evidence>
<dbReference type="CDD" id="cd07957">
    <property type="entry name" value="Anticodon_Ia_Met"/>
    <property type="match status" value="1"/>
</dbReference>
<name>M1WJM2_PSEP2</name>
<dbReference type="InterPro" id="IPR002547">
    <property type="entry name" value="tRNA-bd_dom"/>
</dbReference>
<proteinExistence type="inferred from homology"/>
<feature type="short sequence motif" description="'HIGH' region" evidence="13">
    <location>
        <begin position="11"/>
        <end position="21"/>
    </location>
</feature>
<dbReference type="InterPro" id="IPR012340">
    <property type="entry name" value="NA-bd_OB-fold"/>
</dbReference>
<evidence type="ECO:0000256" key="6">
    <source>
        <dbReference type="ARBA" id="ARBA00022598"/>
    </source>
</evidence>
<dbReference type="PANTHER" id="PTHR43326:SF1">
    <property type="entry name" value="METHIONINE--TRNA LIGASE, MITOCHONDRIAL"/>
    <property type="match status" value="1"/>
</dbReference>
<dbReference type="HOGENOM" id="CLU_009710_9_4_7"/>
<dbReference type="PRINTS" id="PR01041">
    <property type="entry name" value="TRNASYNTHMET"/>
</dbReference>
<feature type="binding site" evidence="13">
    <location>
        <position position="146"/>
    </location>
    <ligand>
        <name>Zn(2+)</name>
        <dbReference type="ChEBI" id="CHEBI:29105"/>
    </ligand>
</feature>
<evidence type="ECO:0000256" key="7">
    <source>
        <dbReference type="ARBA" id="ARBA00022741"/>
    </source>
</evidence>
<dbReference type="Pfam" id="PF09334">
    <property type="entry name" value="tRNA-synt_1g"/>
    <property type="match status" value="2"/>
</dbReference>
<dbReference type="InterPro" id="IPR004495">
    <property type="entry name" value="Met-tRNA-synth_bsu_C"/>
</dbReference>
<dbReference type="EMBL" id="FO203427">
    <property type="protein sequence ID" value="CCH48141.1"/>
    <property type="molecule type" value="Genomic_DNA"/>
</dbReference>
<keyword evidence="7 13" id="KW-0547">Nucleotide-binding</keyword>
<sequence length="651" mass="74314">MERFYITTPIYYVNAKPHLGHAYTTTVADSLTRFHKLMGEETYFLTGTDEHGDKIVQAAEAQGQSPQEYVDTISSLFKDLWPNMNISNDDFIRTTEPRHIEVVQTILQKVYDSGDIYFGEYGGHYCFGCERFYTEKELVDGKCPDHQTTPEYIAEKNYFFKMSKYQGWLKEHINKNPDFIRPERYKNEVMSLLESGELEDLCISRPKSRLTWGIELPFDKDYVTYVWFDALINYLSALGYPDGKKFEKFWPKANHLVAKDILKPHAIFWPTMLKAAGIEPYQSLNVHGYWLVKDTKMSKSIGNVVEPLAMKDTYGLDAFRYFLLRDMSFGQDSSFSEEALVGRLNAELANDLGNLFNRTLSMTHKYFQGIIPRPDVEDLVDAEIKKLGQIAMQSFQDNFLELKFSRGLEGLWELVRGLNKYIDATAPWTLFKEENTGRLSTVIYVLLENMRKIAVHLWPVMPEASEKMLSQLGITFDPEKVNLPKELDVWGLLESGDTVAETSNLFPRVDLPEPKPEDCKPQAEKSKGKAKKCKKAKEEKCGTEFIDFEDFQKLDLRVGTVKEVEKHPDADRLLLVRVDTGEEELRQVVAGIADSFAPDDLVDKQVVIVANLKPRKLRKQLSQGMILAVKSGDGLELLTPSGAVDPGSKVS</sequence>
<dbReference type="CDD" id="cd02800">
    <property type="entry name" value="tRNA_bind_EcMetRS_like"/>
    <property type="match status" value="1"/>
</dbReference>
<dbReference type="InterPro" id="IPR015413">
    <property type="entry name" value="Methionyl/Leucyl_tRNA_Synth"/>
</dbReference>
<dbReference type="EC" id="6.1.1.10" evidence="13"/>
<evidence type="ECO:0000256" key="2">
    <source>
        <dbReference type="ARBA" id="ARBA00004496"/>
    </source>
</evidence>
<keyword evidence="13" id="KW-0479">Metal-binding</keyword>
<dbReference type="STRING" id="1322246.BN4_10904"/>
<dbReference type="GO" id="GO:0005524">
    <property type="term" value="F:ATP binding"/>
    <property type="evidence" value="ECO:0007669"/>
    <property type="project" value="UniProtKB-UniRule"/>
</dbReference>
<evidence type="ECO:0000256" key="1">
    <source>
        <dbReference type="ARBA" id="ARBA00003314"/>
    </source>
</evidence>
<keyword evidence="5 13" id="KW-0820">tRNA-binding</keyword>
<comment type="function">
    <text evidence="1 13">Is required not only for elongation of protein synthesis but also for the initiation of all mRNA translation through initiator tRNA(fMet) aminoacylation.</text>
</comment>
<dbReference type="GO" id="GO:0046872">
    <property type="term" value="F:metal ion binding"/>
    <property type="evidence" value="ECO:0007669"/>
    <property type="project" value="UniProtKB-KW"/>
</dbReference>
<dbReference type="PANTHER" id="PTHR43326">
    <property type="entry name" value="METHIONYL-TRNA SYNTHETASE"/>
    <property type="match status" value="1"/>
</dbReference>
<evidence type="ECO:0000256" key="10">
    <source>
        <dbReference type="ARBA" id="ARBA00022917"/>
    </source>
</evidence>
<keyword evidence="13" id="KW-0862">Zinc</keyword>
<evidence type="ECO:0000259" key="15">
    <source>
        <dbReference type="PROSITE" id="PS50886"/>
    </source>
</evidence>
<dbReference type="Gene3D" id="2.170.220.10">
    <property type="match status" value="1"/>
</dbReference>
<evidence type="ECO:0000256" key="3">
    <source>
        <dbReference type="ARBA" id="ARBA00011738"/>
    </source>
</evidence>
<organism evidence="16 17">
    <name type="scientific">Pseudodesulfovibrio piezophilus (strain DSM 21447 / JCM 15486 / C1TLV30)</name>
    <name type="common">Desulfovibrio piezophilus</name>
    <dbReference type="NCBI Taxonomy" id="1322246"/>
    <lineage>
        <taxon>Bacteria</taxon>
        <taxon>Pseudomonadati</taxon>
        <taxon>Thermodesulfobacteriota</taxon>
        <taxon>Desulfovibrionia</taxon>
        <taxon>Desulfovibrionales</taxon>
        <taxon>Desulfovibrionaceae</taxon>
    </lineage>
</organism>
<feature type="region of interest" description="Disordered" evidence="14">
    <location>
        <begin position="510"/>
        <end position="529"/>
    </location>
</feature>
<gene>
    <name evidence="13 16" type="primary">metG</name>
    <name evidence="16" type="ordered locus">BN4_10904</name>
</gene>
<evidence type="ECO:0000256" key="13">
    <source>
        <dbReference type="HAMAP-Rule" id="MF_01228"/>
    </source>
</evidence>
<feature type="binding site" evidence="13">
    <location>
        <position position="129"/>
    </location>
    <ligand>
        <name>Zn(2+)</name>
        <dbReference type="ChEBI" id="CHEBI:29105"/>
    </ligand>
</feature>
<dbReference type="HAMAP" id="MF_01228">
    <property type="entry name" value="Met_tRNA_synth_type2"/>
    <property type="match status" value="1"/>
</dbReference>
<comment type="subunit">
    <text evidence="3 13">Homodimer.</text>
</comment>
<keyword evidence="10 13" id="KW-0648">Protein biosynthesis</keyword>
<dbReference type="InterPro" id="IPR014729">
    <property type="entry name" value="Rossmann-like_a/b/a_fold"/>
</dbReference>
<keyword evidence="17" id="KW-1185">Reference proteome</keyword>
<keyword evidence="6 13" id="KW-0436">Ligase</keyword>
<evidence type="ECO:0000256" key="9">
    <source>
        <dbReference type="ARBA" id="ARBA00022884"/>
    </source>
</evidence>
<reference evidence="16 17" key="1">
    <citation type="journal article" date="2013" name="PLoS ONE">
        <title>The first genomic and proteomic characterization of a deep-sea sulfate reducer: insights into the piezophilic lifestyle of Desulfovibrio piezophilus.</title>
        <authorList>
            <person name="Pradel N."/>
            <person name="Ji B."/>
            <person name="Gimenez G."/>
            <person name="Talla E."/>
            <person name="Lenoble P."/>
            <person name="Garel M."/>
            <person name="Tamburini C."/>
            <person name="Fourquet P."/>
            <person name="Lebrun R."/>
            <person name="Bertin P."/>
            <person name="Denis Y."/>
            <person name="Pophillat M."/>
            <person name="Barbe V."/>
            <person name="Ollivier B."/>
            <person name="Dolla A."/>
        </authorList>
    </citation>
    <scope>NUCLEOTIDE SEQUENCE [LARGE SCALE GENOMIC DNA]</scope>
    <source>
        <strain evidence="17">DSM 10523 / SB164P1</strain>
    </source>
</reference>
<dbReference type="NCBIfam" id="NF008900">
    <property type="entry name" value="PRK12267.1"/>
    <property type="match status" value="1"/>
</dbReference>
<dbReference type="OrthoDB" id="9810191at2"/>
<keyword evidence="11 13" id="KW-0030">Aminoacyl-tRNA synthetase</keyword>
<evidence type="ECO:0000256" key="5">
    <source>
        <dbReference type="ARBA" id="ARBA00022555"/>
    </source>
</evidence>
<dbReference type="InterPro" id="IPR033911">
    <property type="entry name" value="MetRS_core"/>
</dbReference>
<evidence type="ECO:0000256" key="12">
    <source>
        <dbReference type="ARBA" id="ARBA00047364"/>
    </source>
</evidence>
<evidence type="ECO:0000256" key="8">
    <source>
        <dbReference type="ARBA" id="ARBA00022840"/>
    </source>
</evidence>
<dbReference type="PROSITE" id="PS50886">
    <property type="entry name" value="TRBD"/>
    <property type="match status" value="1"/>
</dbReference>
<keyword evidence="8 13" id="KW-0067">ATP-binding</keyword>
<evidence type="ECO:0000256" key="4">
    <source>
        <dbReference type="ARBA" id="ARBA00022490"/>
    </source>
</evidence>
<feature type="binding site" evidence="13">
    <location>
        <position position="126"/>
    </location>
    <ligand>
        <name>Zn(2+)</name>
        <dbReference type="ChEBI" id="CHEBI:29105"/>
    </ligand>
</feature>
<comment type="catalytic activity">
    <reaction evidence="12 13">
        <text>tRNA(Met) + L-methionine + ATP = L-methionyl-tRNA(Met) + AMP + diphosphate</text>
        <dbReference type="Rhea" id="RHEA:13481"/>
        <dbReference type="Rhea" id="RHEA-COMP:9667"/>
        <dbReference type="Rhea" id="RHEA-COMP:9698"/>
        <dbReference type="ChEBI" id="CHEBI:30616"/>
        <dbReference type="ChEBI" id="CHEBI:33019"/>
        <dbReference type="ChEBI" id="CHEBI:57844"/>
        <dbReference type="ChEBI" id="CHEBI:78442"/>
        <dbReference type="ChEBI" id="CHEBI:78530"/>
        <dbReference type="ChEBI" id="CHEBI:456215"/>
        <dbReference type="EC" id="6.1.1.10"/>
    </reaction>
</comment>
<keyword evidence="4 13" id="KW-0963">Cytoplasm</keyword>
<dbReference type="CDD" id="cd00814">
    <property type="entry name" value="MetRS_core"/>
    <property type="match status" value="1"/>
</dbReference>
<dbReference type="Gene3D" id="1.10.730.10">
    <property type="entry name" value="Isoleucyl-tRNA Synthetase, Domain 1"/>
    <property type="match status" value="1"/>
</dbReference>
<feature type="short sequence motif" description="'KMSKS' region" evidence="13">
    <location>
        <begin position="296"/>
        <end position="300"/>
    </location>
</feature>
<dbReference type="Pfam" id="PF01588">
    <property type="entry name" value="tRNA_bind"/>
    <property type="match status" value="1"/>
</dbReference>
<dbReference type="Proteomes" id="UP000011724">
    <property type="component" value="Chromosome"/>
</dbReference>
<dbReference type="InterPro" id="IPR041872">
    <property type="entry name" value="Anticodon_Met"/>
</dbReference>
<dbReference type="Gene3D" id="2.40.50.140">
    <property type="entry name" value="Nucleic acid-binding proteins"/>
    <property type="match status" value="1"/>
</dbReference>
<dbReference type="GO" id="GO:0004825">
    <property type="term" value="F:methionine-tRNA ligase activity"/>
    <property type="evidence" value="ECO:0007669"/>
    <property type="project" value="UniProtKB-UniRule"/>
</dbReference>
<dbReference type="AlphaFoldDB" id="M1WJM2"/>
<dbReference type="InterPro" id="IPR009080">
    <property type="entry name" value="tRNAsynth_Ia_anticodon-bd"/>
</dbReference>
<feature type="binding site" evidence="13">
    <location>
        <position position="143"/>
    </location>
    <ligand>
        <name>Zn(2+)</name>
        <dbReference type="ChEBI" id="CHEBI:29105"/>
    </ligand>
</feature>
<dbReference type="Pfam" id="PF19303">
    <property type="entry name" value="Anticodon_3"/>
    <property type="match status" value="1"/>
</dbReference>
<reference evidence="17" key="2">
    <citation type="journal article" date="2013" name="Stand. Genomic Sci.">
        <title>Complete genome sequence of Desulfocapsa sulfexigens, a marine deltaproteobacterium specialized in disproportionating inorganic sulfur compounds.</title>
        <authorList>
            <person name="Finster K.W."/>
            <person name="Kjeldsen K.U."/>
            <person name="Kube M."/>
            <person name="Reinhardt R."/>
            <person name="Mussmann M."/>
            <person name="Amann R."/>
            <person name="Schreiber L."/>
        </authorList>
    </citation>
    <scope>NUCLEOTIDE SEQUENCE [LARGE SCALE GENOMIC DNA]</scope>
    <source>
        <strain evidence="17">DSM 10523 / SB164P1</strain>
    </source>
</reference>
<dbReference type="GO" id="GO:0006431">
    <property type="term" value="P:methionyl-tRNA aminoacylation"/>
    <property type="evidence" value="ECO:0007669"/>
    <property type="project" value="UniProtKB-UniRule"/>
</dbReference>
<protein>
    <recommendedName>
        <fullName evidence="13">Methionine--tRNA ligase</fullName>
        <ecNumber evidence="13">6.1.1.10</ecNumber>
    </recommendedName>
    <alternativeName>
        <fullName evidence="13">Methionyl-tRNA synthetase</fullName>
        <shortName evidence="13">MetRS</shortName>
    </alternativeName>
</protein>
<comment type="cofactor">
    <cofactor evidence="13">
        <name>Zn(2+)</name>
        <dbReference type="ChEBI" id="CHEBI:29105"/>
    </cofactor>
    <text evidence="13">Binds 1 zinc ion per subunit.</text>
</comment>
<dbReference type="GO" id="GO:0000049">
    <property type="term" value="F:tRNA binding"/>
    <property type="evidence" value="ECO:0007669"/>
    <property type="project" value="UniProtKB-UniRule"/>
</dbReference>
<comment type="caution">
    <text evidence="13">Lacks conserved residue(s) required for the propagation of feature annotation.</text>
</comment>
<dbReference type="PATRIC" id="fig|879567.3.peg.929"/>
<dbReference type="InterPro" id="IPR023457">
    <property type="entry name" value="Met-tRNA_synth_2"/>
</dbReference>
<dbReference type="KEGG" id="dpi:BN4_10904"/>
<dbReference type="FunFam" id="2.40.50.140:FF:000042">
    <property type="entry name" value="Methionine--tRNA ligase"/>
    <property type="match status" value="1"/>
</dbReference>
<feature type="domain" description="TRNA-binding" evidence="15">
    <location>
        <begin position="550"/>
        <end position="651"/>
    </location>
</feature>
<evidence type="ECO:0000256" key="14">
    <source>
        <dbReference type="SAM" id="MobiDB-lite"/>
    </source>
</evidence>
<evidence type="ECO:0000313" key="16">
    <source>
        <dbReference type="EMBL" id="CCH48141.1"/>
    </source>
</evidence>
<comment type="subcellular location">
    <subcellularLocation>
        <location evidence="2 13">Cytoplasm</location>
    </subcellularLocation>
</comment>
<dbReference type="Gene3D" id="3.40.50.620">
    <property type="entry name" value="HUPs"/>
    <property type="match status" value="1"/>
</dbReference>
<dbReference type="SUPFAM" id="SSF52374">
    <property type="entry name" value="Nucleotidylyl transferase"/>
    <property type="match status" value="1"/>
</dbReference>
<dbReference type="GO" id="GO:0005737">
    <property type="term" value="C:cytoplasm"/>
    <property type="evidence" value="ECO:0007669"/>
    <property type="project" value="UniProtKB-SubCell"/>
</dbReference>
<dbReference type="FunFam" id="2.170.220.10:FF:000003">
    <property type="entry name" value="Methionine--tRNA ligase"/>
    <property type="match status" value="1"/>
</dbReference>
<accession>M1WJM2</accession>
<dbReference type="SUPFAM" id="SSF50249">
    <property type="entry name" value="Nucleic acid-binding proteins"/>
    <property type="match status" value="1"/>
</dbReference>
<evidence type="ECO:0000256" key="11">
    <source>
        <dbReference type="ARBA" id="ARBA00023146"/>
    </source>
</evidence>
<comment type="similarity">
    <text evidence="13">Belongs to the class-I aminoacyl-tRNA synthetase family. MetG type 2A subfamily.</text>
</comment>
<dbReference type="RefSeq" id="WP_015414194.1">
    <property type="nucleotide sequence ID" value="NC_020409.1"/>
</dbReference>
<dbReference type="NCBIfam" id="TIGR00399">
    <property type="entry name" value="metG_C_term"/>
    <property type="match status" value="1"/>
</dbReference>
<feature type="compositionally biased region" description="Basic and acidic residues" evidence="14">
    <location>
        <begin position="510"/>
        <end position="527"/>
    </location>
</feature>
<dbReference type="SUPFAM" id="SSF47323">
    <property type="entry name" value="Anticodon-binding domain of a subclass of class I aminoacyl-tRNA synthetases"/>
    <property type="match status" value="1"/>
</dbReference>
<dbReference type="eggNOG" id="COG0143">
    <property type="taxonomic scope" value="Bacteria"/>
</dbReference>
<keyword evidence="9 13" id="KW-0694">RNA-binding</keyword>
<dbReference type="BioCyc" id="DPIE1322246:BN4_RS04620-MONOMER"/>